<dbReference type="PANTHER" id="PTHR42745:SF1">
    <property type="entry name" value="ARABINOSE 5-PHOSPHATE ISOMERASE KDSD"/>
    <property type="match status" value="1"/>
</dbReference>
<evidence type="ECO:0000256" key="5">
    <source>
        <dbReference type="PIRSR" id="PIRSR004692-1"/>
    </source>
</evidence>
<dbReference type="FunFam" id="3.40.50.10490:FF:000011">
    <property type="entry name" value="Arabinose 5-phosphate isomerase"/>
    <property type="match status" value="1"/>
</dbReference>
<feature type="binding site" evidence="5">
    <location>
        <position position="83"/>
    </location>
    <ligand>
        <name>substrate</name>
    </ligand>
</feature>
<dbReference type="OrthoDB" id="9762536at2"/>
<evidence type="ECO:0000259" key="10">
    <source>
        <dbReference type="PROSITE" id="PS51464"/>
    </source>
</evidence>
<gene>
    <name evidence="11" type="ORF">ZRA01_32900</name>
</gene>
<keyword evidence="3 8" id="KW-0129">CBS domain</keyword>
<feature type="site" description="Catalytically relevant" evidence="7">
    <location>
        <position position="153"/>
    </location>
</feature>
<dbReference type="InterPro" id="IPR046348">
    <property type="entry name" value="SIS_dom_sf"/>
</dbReference>
<keyword evidence="12" id="KW-1185">Reference proteome</keyword>
<dbReference type="Pfam" id="PF00571">
    <property type="entry name" value="CBS"/>
    <property type="match status" value="2"/>
</dbReference>
<evidence type="ECO:0000256" key="4">
    <source>
        <dbReference type="PIRNR" id="PIRNR004692"/>
    </source>
</evidence>
<feature type="domain" description="CBS" evidence="9">
    <location>
        <begin position="211"/>
        <end position="273"/>
    </location>
</feature>
<dbReference type="SMART" id="SM00116">
    <property type="entry name" value="CBS"/>
    <property type="match status" value="2"/>
</dbReference>
<keyword evidence="6" id="KW-0479">Metal-binding</keyword>
<evidence type="ECO:0008006" key="13">
    <source>
        <dbReference type="Google" id="ProtNLM"/>
    </source>
</evidence>
<feature type="site" description="Catalytically relevant" evidence="7">
    <location>
        <position position="194"/>
    </location>
</feature>
<dbReference type="PANTHER" id="PTHR42745">
    <property type="match status" value="1"/>
</dbReference>
<feature type="site" description="Catalytically relevant" evidence="7">
    <location>
        <position position="60"/>
    </location>
</feature>
<evidence type="ECO:0000256" key="7">
    <source>
        <dbReference type="PIRSR" id="PIRSR004692-3"/>
    </source>
</evidence>
<evidence type="ECO:0000256" key="6">
    <source>
        <dbReference type="PIRSR" id="PIRSR004692-2"/>
    </source>
</evidence>
<dbReference type="CDD" id="cd05014">
    <property type="entry name" value="SIS_Kpsf"/>
    <property type="match status" value="1"/>
</dbReference>
<feature type="binding site" evidence="5">
    <location>
        <position position="223"/>
    </location>
    <ligand>
        <name>substrate</name>
    </ligand>
</feature>
<accession>A0A4Y4D1R7</accession>
<dbReference type="InterPro" id="IPR035474">
    <property type="entry name" value="SIS_Kpsf"/>
</dbReference>
<evidence type="ECO:0000259" key="9">
    <source>
        <dbReference type="PROSITE" id="PS51371"/>
    </source>
</evidence>
<protein>
    <recommendedName>
        <fullName evidence="13">Arabinose-5-phosphate isomerase</fullName>
    </recommendedName>
</protein>
<sequence>MSSAPIAAAPAHILELARRVLEIEAEAVRALADRLGDDFIAAVGLVLASRGRVIVSGVGKSGHIGRKFAATLASTGTPAYFVHAAEAAHGDLGMITADDVLIALSYSGSGEELLKIVPLIKRQGARLIAITGNPDSPLAREADVHLDGAIREEACPLNLAPTASTTAALALSDALAVALLDARGFGADDFARSHPGGALGRRLLTHVSDVMRSGPAVPRVAETALLADALMEMTRAGMGMTAIIGDGDGDRIIGIYTDGDLRRSLASGCNFSTARVADVMSRGPKTIHPEALAVEAAEMMERLRISQLLVADREGRLVGALNHHDLMLAKVI</sequence>
<dbReference type="InterPro" id="IPR001347">
    <property type="entry name" value="SIS_dom"/>
</dbReference>
<dbReference type="CDD" id="cd04604">
    <property type="entry name" value="CBS_pair_SIS_assoc"/>
    <property type="match status" value="1"/>
</dbReference>
<dbReference type="SUPFAM" id="SSF53697">
    <property type="entry name" value="SIS domain"/>
    <property type="match status" value="1"/>
</dbReference>
<dbReference type="RefSeq" id="WP_141354320.1">
    <property type="nucleotide sequence ID" value="NZ_BJNV01000070.1"/>
</dbReference>
<dbReference type="GO" id="GO:0097367">
    <property type="term" value="F:carbohydrate derivative binding"/>
    <property type="evidence" value="ECO:0007669"/>
    <property type="project" value="InterPro"/>
</dbReference>
<dbReference type="InterPro" id="IPR050986">
    <property type="entry name" value="GutQ/KpsF_isomerases"/>
</dbReference>
<evidence type="ECO:0000256" key="2">
    <source>
        <dbReference type="ARBA" id="ARBA00022737"/>
    </source>
</evidence>
<evidence type="ECO:0000313" key="12">
    <source>
        <dbReference type="Proteomes" id="UP000318422"/>
    </source>
</evidence>
<dbReference type="Gene3D" id="3.40.50.10490">
    <property type="entry name" value="Glucose-6-phosphate isomerase like protein, domain 1"/>
    <property type="match status" value="1"/>
</dbReference>
<evidence type="ECO:0000256" key="3">
    <source>
        <dbReference type="ARBA" id="ARBA00023122"/>
    </source>
</evidence>
<dbReference type="Proteomes" id="UP000318422">
    <property type="component" value="Unassembled WGS sequence"/>
</dbReference>
<reference evidence="11 12" key="1">
    <citation type="submission" date="2019-06" db="EMBL/GenBank/DDBJ databases">
        <title>Whole genome shotgun sequence of Zoogloea ramigera NBRC 15342.</title>
        <authorList>
            <person name="Hosoyama A."/>
            <person name="Uohara A."/>
            <person name="Ohji S."/>
            <person name="Ichikawa N."/>
        </authorList>
    </citation>
    <scope>NUCLEOTIDE SEQUENCE [LARGE SCALE GENOMIC DNA]</scope>
    <source>
        <strain evidence="11 12">NBRC 15342</strain>
    </source>
</reference>
<dbReference type="Pfam" id="PF01380">
    <property type="entry name" value="SIS"/>
    <property type="match status" value="1"/>
</dbReference>
<feature type="binding site" evidence="5">
    <location>
        <position position="278"/>
    </location>
    <ligand>
        <name>substrate</name>
    </ligand>
</feature>
<feature type="site" description="Catalytically relevant" evidence="7">
    <location>
        <position position="112"/>
    </location>
</feature>
<dbReference type="InterPro" id="IPR004800">
    <property type="entry name" value="KdsD/KpsF-type"/>
</dbReference>
<dbReference type="GO" id="GO:1901135">
    <property type="term" value="P:carbohydrate derivative metabolic process"/>
    <property type="evidence" value="ECO:0007669"/>
    <property type="project" value="InterPro"/>
</dbReference>
<evidence type="ECO:0000256" key="8">
    <source>
        <dbReference type="PROSITE-ProRule" id="PRU00703"/>
    </source>
</evidence>
<dbReference type="NCBIfam" id="TIGR00393">
    <property type="entry name" value="kpsF"/>
    <property type="match status" value="1"/>
</dbReference>
<organism evidence="11 12">
    <name type="scientific">Zoogloea ramigera</name>
    <dbReference type="NCBI Taxonomy" id="350"/>
    <lineage>
        <taxon>Bacteria</taxon>
        <taxon>Pseudomonadati</taxon>
        <taxon>Pseudomonadota</taxon>
        <taxon>Betaproteobacteria</taxon>
        <taxon>Rhodocyclales</taxon>
        <taxon>Zoogloeaceae</taxon>
        <taxon>Zoogloea</taxon>
    </lineage>
</organism>
<evidence type="ECO:0000256" key="1">
    <source>
        <dbReference type="ARBA" id="ARBA00008165"/>
    </source>
</evidence>
<keyword evidence="6" id="KW-0862">Zinc</keyword>
<feature type="binding site" evidence="5">
    <location>
        <position position="89"/>
    </location>
    <ligand>
        <name>substrate</name>
    </ligand>
</feature>
<dbReference type="PROSITE" id="PS51464">
    <property type="entry name" value="SIS"/>
    <property type="match status" value="1"/>
</dbReference>
<dbReference type="GO" id="GO:0046872">
    <property type="term" value="F:metal ion binding"/>
    <property type="evidence" value="ECO:0007669"/>
    <property type="project" value="UniProtKB-KW"/>
</dbReference>
<dbReference type="EMBL" id="BJNV01000070">
    <property type="protein sequence ID" value="GEC97217.1"/>
    <property type="molecule type" value="Genomic_DNA"/>
</dbReference>
<dbReference type="AlphaFoldDB" id="A0A4Y4D1R7"/>
<dbReference type="Gene3D" id="3.10.580.10">
    <property type="entry name" value="CBS-domain"/>
    <property type="match status" value="1"/>
</dbReference>
<keyword evidence="2" id="KW-0677">Repeat</keyword>
<feature type="domain" description="SIS" evidence="10">
    <location>
        <begin position="42"/>
        <end position="185"/>
    </location>
</feature>
<dbReference type="GO" id="GO:0019146">
    <property type="term" value="F:arabinose-5-phosphate isomerase activity"/>
    <property type="evidence" value="ECO:0007669"/>
    <property type="project" value="UniProtKB-ARBA"/>
</dbReference>
<dbReference type="PIRSF" id="PIRSF004692">
    <property type="entry name" value="KdsD_KpsF"/>
    <property type="match status" value="1"/>
</dbReference>
<evidence type="ECO:0000313" key="11">
    <source>
        <dbReference type="EMBL" id="GEC97217.1"/>
    </source>
</evidence>
<comment type="similarity">
    <text evidence="1 4">Belongs to the SIS family. GutQ/KpsF subfamily.</text>
</comment>
<dbReference type="PROSITE" id="PS51371">
    <property type="entry name" value="CBS"/>
    <property type="match status" value="2"/>
</dbReference>
<proteinExistence type="inferred from homology"/>
<dbReference type="InterPro" id="IPR046342">
    <property type="entry name" value="CBS_dom_sf"/>
</dbReference>
<dbReference type="GO" id="GO:0005975">
    <property type="term" value="P:carbohydrate metabolic process"/>
    <property type="evidence" value="ECO:0007669"/>
    <property type="project" value="InterPro"/>
</dbReference>
<feature type="binding site" evidence="6">
    <location>
        <position position="83"/>
    </location>
    <ligand>
        <name>Zn(2+)</name>
        <dbReference type="ChEBI" id="CHEBI:29105"/>
    </ligand>
</feature>
<dbReference type="InterPro" id="IPR000644">
    <property type="entry name" value="CBS_dom"/>
</dbReference>
<comment type="caution">
    <text evidence="11">The sequence shown here is derived from an EMBL/GenBank/DDBJ whole genome shotgun (WGS) entry which is preliminary data.</text>
</comment>
<name>A0A4Y4D1R7_ZOORA</name>
<feature type="domain" description="CBS" evidence="9">
    <location>
        <begin position="280"/>
        <end position="332"/>
    </location>
</feature>